<gene>
    <name evidence="1" type="ORF">RCA_01505</name>
</gene>
<evidence type="ECO:0000313" key="1">
    <source>
        <dbReference type="EMBL" id="AFB20878.1"/>
    </source>
</evidence>
<evidence type="ECO:0000313" key="2">
    <source>
        <dbReference type="Proteomes" id="UP000007878"/>
    </source>
</evidence>
<dbReference type="Gene3D" id="1.10.3210.10">
    <property type="entry name" value="Hypothetical protein af1432"/>
    <property type="match status" value="1"/>
</dbReference>
<organism evidence="1 2">
    <name type="scientific">Rickettsia canadensis str. CA410</name>
    <dbReference type="NCBI Taxonomy" id="1105107"/>
    <lineage>
        <taxon>Bacteria</taxon>
        <taxon>Pseudomonadati</taxon>
        <taxon>Pseudomonadota</taxon>
        <taxon>Alphaproteobacteria</taxon>
        <taxon>Rickettsiales</taxon>
        <taxon>Rickettsiaceae</taxon>
        <taxon>Rickettsieae</taxon>
        <taxon>Rickettsia</taxon>
        <taxon>belli group</taxon>
    </lineage>
</organism>
<reference evidence="2" key="1">
    <citation type="submission" date="2012-02" db="EMBL/GenBank/DDBJ databases">
        <title>Complete genome sequence of Rickettsia parkeri strain Portsmouth.</title>
        <authorList>
            <person name="Johnson S.L."/>
            <person name="Munk A.C."/>
            <person name="Han S."/>
            <person name="Bruce D.C."/>
            <person name="Dasch G.A."/>
        </authorList>
    </citation>
    <scope>NUCLEOTIDE SEQUENCE [LARGE SCALE GENOMIC DNA]</scope>
    <source>
        <strain evidence="2">CA410</strain>
    </source>
</reference>
<proteinExistence type="predicted"/>
<name>A0ABM5MS47_RICCA</name>
<dbReference type="SUPFAM" id="SSF109604">
    <property type="entry name" value="HD-domain/PDEase-like"/>
    <property type="match status" value="1"/>
</dbReference>
<keyword evidence="2" id="KW-1185">Reference proteome</keyword>
<dbReference type="EMBL" id="CP003304">
    <property type="protein sequence ID" value="AFB20878.1"/>
    <property type="molecule type" value="Genomic_DNA"/>
</dbReference>
<accession>A0ABM5MS47</accession>
<protein>
    <submittedName>
        <fullName evidence="1">Guanosine-3',5'-bis(Diphosphate) 3'-pyrophosphohydrolase</fullName>
    </submittedName>
</protein>
<sequence>MIQAALLHDTIDDTALTDEMINSIFGL</sequence>
<dbReference type="Proteomes" id="UP000007878">
    <property type="component" value="Chromosome"/>
</dbReference>